<evidence type="ECO:0000256" key="6">
    <source>
        <dbReference type="PROSITE-ProRule" id="PRU00169"/>
    </source>
</evidence>
<evidence type="ECO:0000256" key="3">
    <source>
        <dbReference type="ARBA" id="ARBA00022553"/>
    </source>
</evidence>
<dbReference type="Gene3D" id="1.10.287.130">
    <property type="match status" value="1"/>
</dbReference>
<name>A0A9W4CSB4_9CYAN</name>
<dbReference type="PROSITE" id="PS50110">
    <property type="entry name" value="RESPONSE_REGULATORY"/>
    <property type="match status" value="1"/>
</dbReference>
<dbReference type="SUPFAM" id="SSF55874">
    <property type="entry name" value="ATPase domain of HSP90 chaperone/DNA topoisomerase II/histidine kinase"/>
    <property type="match status" value="1"/>
</dbReference>
<dbReference type="Proteomes" id="UP001153719">
    <property type="component" value="Chromosome"/>
</dbReference>
<dbReference type="CDD" id="cd00082">
    <property type="entry name" value="HisKA"/>
    <property type="match status" value="1"/>
</dbReference>
<dbReference type="InterPro" id="IPR036097">
    <property type="entry name" value="HisK_dim/P_sf"/>
</dbReference>
<protein>
    <recommendedName>
        <fullName evidence="2">histidine kinase</fullName>
        <ecNumber evidence="2">2.7.13.3</ecNumber>
    </recommendedName>
</protein>
<evidence type="ECO:0000256" key="4">
    <source>
        <dbReference type="ARBA" id="ARBA00022777"/>
    </source>
</evidence>
<dbReference type="SMART" id="SM00448">
    <property type="entry name" value="REC"/>
    <property type="match status" value="1"/>
</dbReference>
<dbReference type="Pfam" id="PF00072">
    <property type="entry name" value="Response_reg"/>
    <property type="match status" value="1"/>
</dbReference>
<evidence type="ECO:0000313" key="9">
    <source>
        <dbReference type="EMBL" id="CAD5981696.1"/>
    </source>
</evidence>
<dbReference type="SMART" id="SM00387">
    <property type="entry name" value="HATPase_c"/>
    <property type="match status" value="1"/>
</dbReference>
<dbReference type="CDD" id="cd00075">
    <property type="entry name" value="HATPase"/>
    <property type="match status" value="1"/>
</dbReference>
<dbReference type="InterPro" id="IPR004358">
    <property type="entry name" value="Sig_transdc_His_kin-like_C"/>
</dbReference>
<dbReference type="InterPro" id="IPR003661">
    <property type="entry name" value="HisK_dim/P_dom"/>
</dbReference>
<dbReference type="InterPro" id="IPR001789">
    <property type="entry name" value="Sig_transdc_resp-reg_receiver"/>
</dbReference>
<accession>A0A9W4CSB4</accession>
<dbReference type="Gene3D" id="3.40.50.2300">
    <property type="match status" value="1"/>
</dbReference>
<gene>
    <name evidence="9" type="primary">kdpD</name>
    <name evidence="9" type="ORF">NO713_04865</name>
</gene>
<dbReference type="PROSITE" id="PS50109">
    <property type="entry name" value="HIS_KIN"/>
    <property type="match status" value="1"/>
</dbReference>
<sequence>MEKMPIILIIDDDPDNFDIFDTLLAKEGYELGYVSKAKQAFNLLETSQPDVILLDVMMPEMNGIEFCKLFKANPQWSHIPVIMVTALSSKEDLSQCLQAGADDFISKPVNGIELRARIRSMLRIKQQYDRIAMLMQLREDMVNMIVHDLRNPLAGILFSTAILKKPSLLPERQQKKIQQIEANSTQLQVMIDSLLMMAKLESGKMMLNFKTIDLGEICRLAIQDFELISMHKKITIVSDLPPLRGNISVDAVILRRVIDNLLSNAVKFSPSQSQILLQAKYLENRGATVKVIDSGPGVGEKTRQTLFQKYEIGTIQEGVSQIGLGLAFCKIAIEAHGGSISLEDHHPKGSIFTIHIPG</sequence>
<evidence type="ECO:0000256" key="2">
    <source>
        <dbReference type="ARBA" id="ARBA00012438"/>
    </source>
</evidence>
<keyword evidence="4" id="KW-0418">Kinase</keyword>
<dbReference type="Pfam" id="PF00512">
    <property type="entry name" value="HisKA"/>
    <property type="match status" value="1"/>
</dbReference>
<dbReference type="SUPFAM" id="SSF47384">
    <property type="entry name" value="Homodimeric domain of signal transducing histidine kinase"/>
    <property type="match status" value="1"/>
</dbReference>
<evidence type="ECO:0000256" key="5">
    <source>
        <dbReference type="ARBA" id="ARBA00023012"/>
    </source>
</evidence>
<dbReference type="InterPro" id="IPR005467">
    <property type="entry name" value="His_kinase_dom"/>
</dbReference>
<feature type="domain" description="Histidine kinase" evidence="7">
    <location>
        <begin position="144"/>
        <end position="358"/>
    </location>
</feature>
<proteinExistence type="predicted"/>
<dbReference type="AlphaFoldDB" id="A0A9W4CSB4"/>
<dbReference type="Pfam" id="PF02518">
    <property type="entry name" value="HATPase_c"/>
    <property type="match status" value="1"/>
</dbReference>
<feature type="domain" description="Response regulatory" evidence="8">
    <location>
        <begin position="6"/>
        <end position="122"/>
    </location>
</feature>
<evidence type="ECO:0000256" key="1">
    <source>
        <dbReference type="ARBA" id="ARBA00000085"/>
    </source>
</evidence>
<dbReference type="Gene3D" id="3.30.565.10">
    <property type="entry name" value="Histidine kinase-like ATPase, C-terminal domain"/>
    <property type="match status" value="1"/>
</dbReference>
<dbReference type="InterPro" id="IPR011006">
    <property type="entry name" value="CheY-like_superfamily"/>
</dbReference>
<keyword evidence="5" id="KW-0902">Two-component regulatory system</keyword>
<evidence type="ECO:0000313" key="10">
    <source>
        <dbReference type="Proteomes" id="UP001153719"/>
    </source>
</evidence>
<reference evidence="9" key="1">
    <citation type="submission" date="2020-09" db="EMBL/GenBank/DDBJ databases">
        <authorList>
            <person name="Blom J."/>
        </authorList>
    </citation>
    <scope>NUCLEOTIDE SEQUENCE</scope>
    <source>
        <strain evidence="9">No.713</strain>
    </source>
</reference>
<dbReference type="PANTHER" id="PTHR43547:SF2">
    <property type="entry name" value="HYBRID SIGNAL TRANSDUCTION HISTIDINE KINASE C"/>
    <property type="match status" value="1"/>
</dbReference>
<dbReference type="SMART" id="SM00388">
    <property type="entry name" value="HisKA"/>
    <property type="match status" value="1"/>
</dbReference>
<comment type="catalytic activity">
    <reaction evidence="1">
        <text>ATP + protein L-histidine = ADP + protein N-phospho-L-histidine.</text>
        <dbReference type="EC" id="2.7.13.3"/>
    </reaction>
</comment>
<dbReference type="SUPFAM" id="SSF52172">
    <property type="entry name" value="CheY-like"/>
    <property type="match status" value="1"/>
</dbReference>
<dbReference type="PRINTS" id="PR00344">
    <property type="entry name" value="BCTRLSENSOR"/>
</dbReference>
<dbReference type="EC" id="2.7.13.3" evidence="2"/>
<keyword evidence="9" id="KW-0808">Transferase</keyword>
<dbReference type="InterPro" id="IPR036890">
    <property type="entry name" value="HATPase_C_sf"/>
</dbReference>
<keyword evidence="3 6" id="KW-0597">Phosphoprotein</keyword>
<dbReference type="PANTHER" id="PTHR43547">
    <property type="entry name" value="TWO-COMPONENT HISTIDINE KINASE"/>
    <property type="match status" value="1"/>
</dbReference>
<dbReference type="RefSeq" id="WP_254174827.1">
    <property type="nucleotide sequence ID" value="NZ_LR882967.1"/>
</dbReference>
<evidence type="ECO:0000259" key="8">
    <source>
        <dbReference type="PROSITE" id="PS50110"/>
    </source>
</evidence>
<dbReference type="InterPro" id="IPR003594">
    <property type="entry name" value="HATPase_dom"/>
</dbReference>
<dbReference type="KEGG" id="ppsu:NO713_04865"/>
<organism evidence="9 10">
    <name type="scientific">Planktothrix pseudagardhii</name>
    <dbReference type="NCBI Taxonomy" id="132604"/>
    <lineage>
        <taxon>Bacteria</taxon>
        <taxon>Bacillati</taxon>
        <taxon>Cyanobacteriota</taxon>
        <taxon>Cyanophyceae</taxon>
        <taxon>Oscillatoriophycideae</taxon>
        <taxon>Oscillatoriales</taxon>
        <taxon>Microcoleaceae</taxon>
        <taxon>Planktothrix</taxon>
    </lineage>
</organism>
<keyword evidence="10" id="KW-1185">Reference proteome</keyword>
<dbReference type="GO" id="GO:0000155">
    <property type="term" value="F:phosphorelay sensor kinase activity"/>
    <property type="evidence" value="ECO:0007669"/>
    <property type="project" value="InterPro"/>
</dbReference>
<evidence type="ECO:0000259" key="7">
    <source>
        <dbReference type="PROSITE" id="PS50109"/>
    </source>
</evidence>
<feature type="modified residue" description="4-aspartylphosphate" evidence="6">
    <location>
        <position position="55"/>
    </location>
</feature>
<dbReference type="EMBL" id="LR882967">
    <property type="protein sequence ID" value="CAD5981696.1"/>
    <property type="molecule type" value="Genomic_DNA"/>
</dbReference>